<organism evidence="2 3">
    <name type="scientific">Chryseobacterium paridis</name>
    <dbReference type="NCBI Taxonomy" id="2800328"/>
    <lineage>
        <taxon>Bacteria</taxon>
        <taxon>Pseudomonadati</taxon>
        <taxon>Bacteroidota</taxon>
        <taxon>Flavobacteriia</taxon>
        <taxon>Flavobacteriales</taxon>
        <taxon>Weeksellaceae</taxon>
        <taxon>Chryseobacterium group</taxon>
        <taxon>Chryseobacterium</taxon>
    </lineage>
</organism>
<dbReference type="InterPro" id="IPR011050">
    <property type="entry name" value="Pectin_lyase_fold/virulence"/>
</dbReference>
<reference evidence="3" key="1">
    <citation type="submission" date="2021-01" db="EMBL/GenBank/DDBJ databases">
        <title>Genome public.</title>
        <authorList>
            <person name="Liu C."/>
            <person name="Sun Q."/>
        </authorList>
    </citation>
    <scope>NUCLEOTIDE SEQUENCE [LARGE SCALE GENOMIC DNA]</scope>
    <source>
        <strain evidence="3">YIM B02567</strain>
    </source>
</reference>
<comment type="caution">
    <text evidence="2">The sequence shown here is derived from an EMBL/GenBank/DDBJ whole genome shotgun (WGS) entry which is preliminary data.</text>
</comment>
<protein>
    <submittedName>
        <fullName evidence="2">Right-handed parallel beta-helix repeat-containing protein</fullName>
    </submittedName>
</protein>
<evidence type="ECO:0000313" key="3">
    <source>
        <dbReference type="Proteomes" id="UP000628669"/>
    </source>
</evidence>
<dbReference type="SUPFAM" id="SSF51126">
    <property type="entry name" value="Pectin lyase-like"/>
    <property type="match status" value="1"/>
</dbReference>
<dbReference type="SMART" id="SM00710">
    <property type="entry name" value="PbH1"/>
    <property type="match status" value="4"/>
</dbReference>
<gene>
    <name evidence="2" type="ORF">JHL15_18265</name>
</gene>
<keyword evidence="3" id="KW-1185">Reference proteome</keyword>
<accession>A0ABS1FZ79</accession>
<proteinExistence type="predicted"/>
<dbReference type="Proteomes" id="UP000628669">
    <property type="component" value="Unassembled WGS sequence"/>
</dbReference>
<feature type="chain" id="PRO_5046305851" evidence="1">
    <location>
        <begin position="20"/>
        <end position="360"/>
    </location>
</feature>
<evidence type="ECO:0000256" key="1">
    <source>
        <dbReference type="SAM" id="SignalP"/>
    </source>
</evidence>
<keyword evidence="1" id="KW-0732">Signal</keyword>
<sequence length="360" mass="40188">MKNKTFLLIMLFASLFVNAQNFAVKKISPETVNTYLNKTAFSSDYNQYVKQAYSVVSNLPQNFQKDTSMDGTSYIQDALDKHNVVLLPNFTVKINDKGLNLNSNQVLLFQPNSKLVLIPTAKNSYNMLKISSVNNIKIFYANLEGDRDGHLGTDGQWGFGIGIKGSDNIRLYSPYIKNTWGDGIYLGQAGNKASSNIYISNAVIDNVRRNGISIISAKKVDILNSYIANTNGNSPQSGIDIEPNTIEDDLDTVNIKNLTTFNNKWAGILLVFEQYKSSQKKTVSINIDGHTDSYSTYGIAFHGFKNDTQASNLDGLINLTNTKYGNNKDKFYFYKSNLSKLNLNTSDSTLKTKFNNLKIK</sequence>
<dbReference type="EMBL" id="JAENHK010000010">
    <property type="protein sequence ID" value="MBK1897717.1"/>
    <property type="molecule type" value="Genomic_DNA"/>
</dbReference>
<name>A0ABS1FZ79_9FLAO</name>
<dbReference type="Gene3D" id="2.160.20.10">
    <property type="entry name" value="Single-stranded right-handed beta-helix, Pectin lyase-like"/>
    <property type="match status" value="1"/>
</dbReference>
<dbReference type="InterPro" id="IPR012334">
    <property type="entry name" value="Pectin_lyas_fold"/>
</dbReference>
<dbReference type="InterPro" id="IPR006626">
    <property type="entry name" value="PbH1"/>
</dbReference>
<feature type="signal peptide" evidence="1">
    <location>
        <begin position="1"/>
        <end position="19"/>
    </location>
</feature>
<evidence type="ECO:0000313" key="2">
    <source>
        <dbReference type="EMBL" id="MBK1897717.1"/>
    </source>
</evidence>
<dbReference type="RefSeq" id="WP_200248100.1">
    <property type="nucleotide sequence ID" value="NZ_JAENHK010000010.1"/>
</dbReference>